<feature type="transmembrane region" description="Helical" evidence="1">
    <location>
        <begin position="82"/>
        <end position="104"/>
    </location>
</feature>
<evidence type="ECO:0000259" key="2">
    <source>
        <dbReference type="Pfam" id="PF02517"/>
    </source>
</evidence>
<feature type="transmembrane region" description="Helical" evidence="1">
    <location>
        <begin position="43"/>
        <end position="61"/>
    </location>
</feature>
<feature type="transmembrane region" description="Helical" evidence="1">
    <location>
        <begin position="9"/>
        <end position="31"/>
    </location>
</feature>
<keyword evidence="1" id="KW-0812">Transmembrane</keyword>
<evidence type="ECO:0000256" key="1">
    <source>
        <dbReference type="SAM" id="Phobius"/>
    </source>
</evidence>
<dbReference type="Pfam" id="PF02517">
    <property type="entry name" value="Rce1-like"/>
    <property type="match status" value="1"/>
</dbReference>
<proteinExistence type="predicted"/>
<accession>A0ABV6YKL2</accession>
<keyword evidence="1" id="KW-0472">Membrane</keyword>
<comment type="caution">
    <text evidence="3">The sequence shown here is derived from an EMBL/GenBank/DDBJ whole genome shotgun (WGS) entry which is preliminary data.</text>
</comment>
<evidence type="ECO:0000313" key="4">
    <source>
        <dbReference type="Proteomes" id="UP001593833"/>
    </source>
</evidence>
<feature type="transmembrane region" description="Helical" evidence="1">
    <location>
        <begin position="136"/>
        <end position="158"/>
    </location>
</feature>
<name>A0ABV6YKL2_UNCEI</name>
<evidence type="ECO:0000313" key="3">
    <source>
        <dbReference type="EMBL" id="MFC1572882.1"/>
    </source>
</evidence>
<dbReference type="Proteomes" id="UP001593833">
    <property type="component" value="Unassembled WGS sequence"/>
</dbReference>
<gene>
    <name evidence="3" type="ORF">ACFL6M_04705</name>
</gene>
<protein>
    <submittedName>
        <fullName evidence="3">Lysostaphin resistance A-like protein</fullName>
    </submittedName>
</protein>
<reference evidence="3 4" key="1">
    <citation type="submission" date="2024-09" db="EMBL/GenBank/DDBJ databases">
        <authorList>
            <person name="D'Angelo T."/>
        </authorList>
    </citation>
    <scope>NUCLEOTIDE SEQUENCE [LARGE SCALE GENOMIC DNA]</scope>
    <source>
        <strain evidence="3">SAG AM-320-E07</strain>
    </source>
</reference>
<dbReference type="PANTHER" id="PTHR39430">
    <property type="entry name" value="MEMBRANE-ASSOCIATED PROTEASE-RELATED"/>
    <property type="match status" value="1"/>
</dbReference>
<dbReference type="PANTHER" id="PTHR39430:SF1">
    <property type="entry name" value="PROTEASE"/>
    <property type="match status" value="1"/>
</dbReference>
<feature type="domain" description="CAAX prenyl protease 2/Lysostaphin resistance protein A-like" evidence="2">
    <location>
        <begin position="58"/>
        <end position="148"/>
    </location>
</feature>
<feature type="transmembrane region" description="Helical" evidence="1">
    <location>
        <begin position="110"/>
        <end position="129"/>
    </location>
</feature>
<keyword evidence="4" id="KW-1185">Reference proteome</keyword>
<dbReference type="EMBL" id="JBHPKH010000047">
    <property type="protein sequence ID" value="MFC1572882.1"/>
    <property type="molecule type" value="Genomic_DNA"/>
</dbReference>
<sequence>MCLRFRPGLLLGGAALGILMGIAIVSILWAFRVARISAYPTRFSGSHIAAILVGHCGWILFKSMLEETVFRGMATREFALRWGWPLATIIGGLYFAAIHFISIVPILTPSLAVSVLVAGIATNGLFVALYRRSRSLWFPIGFHAGWNFALAGILGTTMSGRARSFGLFQTELSGGQFLTGGEFGVEASLLAVILTIVAAIGVIWISRARGVRLLSSRSQCMDE</sequence>
<dbReference type="InterPro" id="IPR003675">
    <property type="entry name" value="Rce1/LyrA-like_dom"/>
</dbReference>
<feature type="transmembrane region" description="Helical" evidence="1">
    <location>
        <begin position="187"/>
        <end position="205"/>
    </location>
</feature>
<keyword evidence="1" id="KW-1133">Transmembrane helix</keyword>
<organism evidence="3 4">
    <name type="scientific">Eiseniibacteriota bacterium</name>
    <dbReference type="NCBI Taxonomy" id="2212470"/>
    <lineage>
        <taxon>Bacteria</taxon>
        <taxon>Candidatus Eiseniibacteriota</taxon>
    </lineage>
</organism>